<dbReference type="EMBL" id="CAEZZV010000002">
    <property type="protein sequence ID" value="CAB4767127.1"/>
    <property type="molecule type" value="Genomic_DNA"/>
</dbReference>
<dbReference type="Gene3D" id="3.40.1190.10">
    <property type="entry name" value="Mur-like, catalytic domain"/>
    <property type="match status" value="1"/>
</dbReference>
<dbReference type="UniPathway" id="UPA00219"/>
<dbReference type="HAMAP" id="MF_00046">
    <property type="entry name" value="MurC"/>
    <property type="match status" value="1"/>
</dbReference>
<dbReference type="Gene3D" id="3.90.190.20">
    <property type="entry name" value="Mur ligase, C-terminal domain"/>
    <property type="match status" value="1"/>
</dbReference>
<accession>A0A6J6V998</accession>
<evidence type="ECO:0000259" key="10">
    <source>
        <dbReference type="Pfam" id="PF02875"/>
    </source>
</evidence>
<evidence type="ECO:0000256" key="5">
    <source>
        <dbReference type="ARBA" id="ARBA00022598"/>
    </source>
</evidence>
<dbReference type="InterPro" id="IPR050061">
    <property type="entry name" value="MurCDEF_pg_biosynth"/>
</dbReference>
<comment type="catalytic activity">
    <reaction evidence="8">
        <text>UDP-N-acetyl-alpha-D-muramate + L-alanine + ATP = UDP-N-acetyl-alpha-D-muramoyl-L-alanine + ADP + phosphate + H(+)</text>
        <dbReference type="Rhea" id="RHEA:23372"/>
        <dbReference type="ChEBI" id="CHEBI:15378"/>
        <dbReference type="ChEBI" id="CHEBI:30616"/>
        <dbReference type="ChEBI" id="CHEBI:43474"/>
        <dbReference type="ChEBI" id="CHEBI:57972"/>
        <dbReference type="ChEBI" id="CHEBI:70757"/>
        <dbReference type="ChEBI" id="CHEBI:83898"/>
        <dbReference type="ChEBI" id="CHEBI:456216"/>
        <dbReference type="EC" id="6.3.2.8"/>
    </reaction>
</comment>
<dbReference type="PANTHER" id="PTHR43445:SF3">
    <property type="entry name" value="UDP-N-ACETYLMURAMATE--L-ALANINE LIGASE"/>
    <property type="match status" value="1"/>
</dbReference>
<evidence type="ECO:0000259" key="9">
    <source>
        <dbReference type="Pfam" id="PF01225"/>
    </source>
</evidence>
<dbReference type="InterPro" id="IPR004101">
    <property type="entry name" value="Mur_ligase_C"/>
</dbReference>
<evidence type="ECO:0000256" key="4">
    <source>
        <dbReference type="ARBA" id="ARBA00022490"/>
    </source>
</evidence>
<evidence type="ECO:0000313" key="12">
    <source>
        <dbReference type="EMBL" id="CAB4767127.1"/>
    </source>
</evidence>
<dbReference type="SUPFAM" id="SSF51984">
    <property type="entry name" value="MurCD N-terminal domain"/>
    <property type="match status" value="1"/>
</dbReference>
<dbReference type="Pfam" id="PF02875">
    <property type="entry name" value="Mur_ligase_C"/>
    <property type="match status" value="1"/>
</dbReference>
<dbReference type="NCBIfam" id="TIGR01082">
    <property type="entry name" value="murC"/>
    <property type="match status" value="1"/>
</dbReference>
<comment type="subcellular location">
    <subcellularLocation>
        <location evidence="1">Cytoplasm</location>
    </subcellularLocation>
</comment>
<dbReference type="Gene3D" id="3.40.50.720">
    <property type="entry name" value="NAD(P)-binding Rossmann-like Domain"/>
    <property type="match status" value="1"/>
</dbReference>
<dbReference type="GO" id="GO:0005737">
    <property type="term" value="C:cytoplasm"/>
    <property type="evidence" value="ECO:0007669"/>
    <property type="project" value="UniProtKB-SubCell"/>
</dbReference>
<evidence type="ECO:0000256" key="8">
    <source>
        <dbReference type="ARBA" id="ARBA00047833"/>
    </source>
</evidence>
<dbReference type="SUPFAM" id="SSF53244">
    <property type="entry name" value="MurD-like peptide ligases, peptide-binding domain"/>
    <property type="match status" value="1"/>
</dbReference>
<sequence>MMHQTTCDLATQQRIHVVGVGGPGMSAIATTLQQMGHLVSGSDIKNSPAIERLRALGVQINVGHDIAVVEHCDYVTASSAIPQHNIEIVAARSTGTMVLSRAEILAAICSQRPTIAVAGTHGKTTTTSLLVRIFTHAGLDPNFIVGGDVLNESTGARWTNSQWTIVEADESDGTHLQLPLTGSILTNIDSDHLDHFNDLASIAESFAIYLSQIEGPRIVCIDDPLIRNLPQSGDWHTYGFDTTADFRCHDVIATDGLTEFVITDQRGAGLSVAVSMSLRGMHNVLNVTGAVAMAVSCGIAMQVAADAVETFAGVGRRFQIIGDFNGATLIDDYAHLPREIEAVLAAAKFSDDGWKRIVAVFQPNRYNRMAVMSTEYGDAFMNADLVVITDIYSSGTEKIEGVTGELVAHAVRARHPGQEVLYFPSRDSLAQQVSAVLQRGDVCISMGCGDIEFLPVEILQTLEGKDR</sequence>
<dbReference type="GO" id="GO:0005524">
    <property type="term" value="F:ATP binding"/>
    <property type="evidence" value="ECO:0007669"/>
    <property type="project" value="UniProtKB-KW"/>
</dbReference>
<dbReference type="InterPro" id="IPR036615">
    <property type="entry name" value="Mur_ligase_C_dom_sf"/>
</dbReference>
<proteinExistence type="inferred from homology"/>
<name>A0A6J6V998_9ZZZZ</name>
<dbReference type="EC" id="6.3.2.8" evidence="3"/>
<dbReference type="InterPro" id="IPR005758">
    <property type="entry name" value="UDP-N-AcMur_Ala_ligase_MurC"/>
</dbReference>
<dbReference type="InterPro" id="IPR000713">
    <property type="entry name" value="Mur_ligase_N"/>
</dbReference>
<dbReference type="GO" id="GO:0008763">
    <property type="term" value="F:UDP-N-acetylmuramate-L-alanine ligase activity"/>
    <property type="evidence" value="ECO:0007669"/>
    <property type="project" value="UniProtKB-EC"/>
</dbReference>
<feature type="domain" description="Mur ligase C-terminal" evidence="10">
    <location>
        <begin position="316"/>
        <end position="449"/>
    </location>
</feature>
<dbReference type="PANTHER" id="PTHR43445">
    <property type="entry name" value="UDP-N-ACETYLMURAMATE--L-ALANINE LIGASE-RELATED"/>
    <property type="match status" value="1"/>
</dbReference>
<dbReference type="Pfam" id="PF08245">
    <property type="entry name" value="Mur_ligase_M"/>
    <property type="match status" value="1"/>
</dbReference>
<comment type="pathway">
    <text evidence="2">Cell wall biogenesis; peptidoglycan biosynthesis.</text>
</comment>
<protein>
    <recommendedName>
        <fullName evidence="3">UDP-N-acetylmuramate--L-alanine ligase</fullName>
        <ecNumber evidence="3">6.3.2.8</ecNumber>
    </recommendedName>
</protein>
<keyword evidence="5" id="KW-0436">Ligase</keyword>
<reference evidence="12" key="1">
    <citation type="submission" date="2020-05" db="EMBL/GenBank/DDBJ databases">
        <authorList>
            <person name="Chiriac C."/>
            <person name="Salcher M."/>
            <person name="Ghai R."/>
            <person name="Kavagutti S V."/>
        </authorList>
    </citation>
    <scope>NUCLEOTIDE SEQUENCE</scope>
</reference>
<evidence type="ECO:0000256" key="2">
    <source>
        <dbReference type="ARBA" id="ARBA00004752"/>
    </source>
</evidence>
<evidence type="ECO:0000259" key="11">
    <source>
        <dbReference type="Pfam" id="PF08245"/>
    </source>
</evidence>
<dbReference type="AlphaFoldDB" id="A0A6J6V998"/>
<keyword evidence="7" id="KW-0067">ATP-binding</keyword>
<dbReference type="InterPro" id="IPR013221">
    <property type="entry name" value="Mur_ligase_cen"/>
</dbReference>
<feature type="domain" description="Mur ligase N-terminal catalytic" evidence="9">
    <location>
        <begin position="14"/>
        <end position="111"/>
    </location>
</feature>
<dbReference type="InterPro" id="IPR036565">
    <property type="entry name" value="Mur-like_cat_sf"/>
</dbReference>
<evidence type="ECO:0000256" key="6">
    <source>
        <dbReference type="ARBA" id="ARBA00022741"/>
    </source>
</evidence>
<keyword evidence="4" id="KW-0963">Cytoplasm</keyword>
<organism evidence="12">
    <name type="scientific">freshwater metagenome</name>
    <dbReference type="NCBI Taxonomy" id="449393"/>
    <lineage>
        <taxon>unclassified sequences</taxon>
        <taxon>metagenomes</taxon>
        <taxon>ecological metagenomes</taxon>
    </lineage>
</organism>
<dbReference type="GO" id="GO:0009252">
    <property type="term" value="P:peptidoglycan biosynthetic process"/>
    <property type="evidence" value="ECO:0007669"/>
    <property type="project" value="UniProtKB-UniPathway"/>
</dbReference>
<evidence type="ECO:0000256" key="1">
    <source>
        <dbReference type="ARBA" id="ARBA00004496"/>
    </source>
</evidence>
<evidence type="ECO:0000256" key="7">
    <source>
        <dbReference type="ARBA" id="ARBA00022840"/>
    </source>
</evidence>
<evidence type="ECO:0000256" key="3">
    <source>
        <dbReference type="ARBA" id="ARBA00012211"/>
    </source>
</evidence>
<keyword evidence="6" id="KW-0547">Nucleotide-binding</keyword>
<gene>
    <name evidence="12" type="ORF">UFOPK2921_00038</name>
</gene>
<dbReference type="Pfam" id="PF01225">
    <property type="entry name" value="Mur_ligase"/>
    <property type="match status" value="1"/>
</dbReference>
<dbReference type="SUPFAM" id="SSF53623">
    <property type="entry name" value="MurD-like peptide ligases, catalytic domain"/>
    <property type="match status" value="1"/>
</dbReference>
<feature type="domain" description="Mur ligase central" evidence="11">
    <location>
        <begin position="117"/>
        <end position="294"/>
    </location>
</feature>